<evidence type="ECO:0000256" key="4">
    <source>
        <dbReference type="ARBA" id="ARBA00022833"/>
    </source>
</evidence>
<gene>
    <name evidence="8" type="ORF">FHR90_002565</name>
    <name evidence="9" type="ORF">HUK83_08385</name>
</gene>
<feature type="domain" description="Peptidase M3A/M3B catalytic" evidence="7">
    <location>
        <begin position="168"/>
        <end position="270"/>
    </location>
</feature>
<dbReference type="GO" id="GO:0004222">
    <property type="term" value="F:metalloendopeptidase activity"/>
    <property type="evidence" value="ECO:0007669"/>
    <property type="project" value="InterPro"/>
</dbReference>
<dbReference type="CDD" id="cd09606">
    <property type="entry name" value="M3B_PepF"/>
    <property type="match status" value="1"/>
</dbReference>
<comment type="cofactor">
    <cofactor evidence="6">
        <name>Zn(2+)</name>
        <dbReference type="ChEBI" id="CHEBI:29105"/>
    </cofactor>
    <text evidence="6">Binds 1 zinc ion.</text>
</comment>
<dbReference type="Proteomes" id="UP000557688">
    <property type="component" value="Unassembled WGS sequence"/>
</dbReference>
<dbReference type="NCBIfam" id="TIGR02289">
    <property type="entry name" value="M3_not_pepF"/>
    <property type="match status" value="1"/>
</dbReference>
<evidence type="ECO:0000313" key="10">
    <source>
        <dbReference type="Proteomes" id="UP000557688"/>
    </source>
</evidence>
<dbReference type="InterPro" id="IPR001567">
    <property type="entry name" value="Pept_M3A_M3B_dom"/>
</dbReference>
<dbReference type="EMBL" id="JACHXV010000010">
    <property type="protein sequence ID" value="MBB3174719.1"/>
    <property type="molecule type" value="Genomic_DNA"/>
</dbReference>
<dbReference type="Proteomes" id="UP000565205">
    <property type="component" value="Unassembled WGS sequence"/>
</dbReference>
<keyword evidence="10" id="KW-1185">Reference proteome</keyword>
<dbReference type="EMBL" id="JABXXQ010000138">
    <property type="protein sequence ID" value="NVN30350.1"/>
    <property type="molecule type" value="Genomic_DNA"/>
</dbReference>
<reference evidence="8 10" key="2">
    <citation type="submission" date="2020-08" db="EMBL/GenBank/DDBJ databases">
        <title>Genomic Encyclopedia of Type Strains, Phase III (KMG-III): the genomes of soil and plant-associated and newly described type strains.</title>
        <authorList>
            <person name="Whitman W."/>
        </authorList>
    </citation>
    <scope>NUCLEOTIDE SEQUENCE [LARGE SCALE GENOMIC DNA]</scope>
    <source>
        <strain evidence="8 10">CECT 8088</strain>
    </source>
</reference>
<comment type="similarity">
    <text evidence="6">Belongs to the peptidase M3 family.</text>
</comment>
<dbReference type="Gene3D" id="1.10.1370.30">
    <property type="match status" value="1"/>
</dbReference>
<proteinExistence type="inferred from homology"/>
<protein>
    <submittedName>
        <fullName evidence="8">M3 family oligoendopeptidase</fullName>
    </submittedName>
</protein>
<comment type="caution">
    <text evidence="8">The sequence shown here is derived from an EMBL/GenBank/DDBJ whole genome shotgun (WGS) entry which is preliminary data.</text>
</comment>
<feature type="domain" description="Peptidase M3A/M3B catalytic" evidence="7">
    <location>
        <begin position="311"/>
        <end position="543"/>
    </location>
</feature>
<evidence type="ECO:0000256" key="3">
    <source>
        <dbReference type="ARBA" id="ARBA00022801"/>
    </source>
</evidence>
<evidence type="ECO:0000256" key="5">
    <source>
        <dbReference type="ARBA" id="ARBA00023049"/>
    </source>
</evidence>
<keyword evidence="2 6" id="KW-0479">Metal-binding</keyword>
<evidence type="ECO:0000313" key="11">
    <source>
        <dbReference type="Proteomes" id="UP000565205"/>
    </source>
</evidence>
<dbReference type="GO" id="GO:0046872">
    <property type="term" value="F:metal ion binding"/>
    <property type="evidence" value="ECO:0007669"/>
    <property type="project" value="UniProtKB-UniRule"/>
</dbReference>
<dbReference type="InterPro" id="IPR045090">
    <property type="entry name" value="Pept_M3A_M3B"/>
</dbReference>
<name>A0A839V5A8_9PROT</name>
<dbReference type="AlphaFoldDB" id="A0A839V5A8"/>
<dbReference type="PANTHER" id="PTHR11804">
    <property type="entry name" value="PROTEASE M3 THIMET OLIGOPEPTIDASE-RELATED"/>
    <property type="match status" value="1"/>
</dbReference>
<dbReference type="GO" id="GO:0006518">
    <property type="term" value="P:peptide metabolic process"/>
    <property type="evidence" value="ECO:0007669"/>
    <property type="project" value="TreeGrafter"/>
</dbReference>
<dbReference type="RefSeq" id="WP_176623815.1">
    <property type="nucleotide sequence ID" value="NZ_JABXXQ010000138.1"/>
</dbReference>
<dbReference type="GO" id="GO:0006508">
    <property type="term" value="P:proteolysis"/>
    <property type="evidence" value="ECO:0007669"/>
    <property type="project" value="UniProtKB-KW"/>
</dbReference>
<organism evidence="8 10">
    <name type="scientific">Endobacter medicaginis</name>
    <dbReference type="NCBI Taxonomy" id="1181271"/>
    <lineage>
        <taxon>Bacteria</taxon>
        <taxon>Pseudomonadati</taxon>
        <taxon>Pseudomonadota</taxon>
        <taxon>Alphaproteobacteria</taxon>
        <taxon>Acetobacterales</taxon>
        <taxon>Acetobacteraceae</taxon>
        <taxon>Endobacter</taxon>
    </lineage>
</organism>
<keyword evidence="1 6" id="KW-0645">Protease</keyword>
<reference evidence="9 11" key="1">
    <citation type="submission" date="2020-06" db="EMBL/GenBank/DDBJ databases">
        <title>Description of novel acetic acid bacteria.</title>
        <authorList>
            <person name="Sombolestani A."/>
        </authorList>
    </citation>
    <scope>NUCLEOTIDE SEQUENCE [LARGE SCALE GENOMIC DNA]</scope>
    <source>
        <strain evidence="9 11">LMG 26838</strain>
    </source>
</reference>
<keyword evidence="4 6" id="KW-0862">Zinc</keyword>
<keyword evidence="3 6" id="KW-0378">Hydrolase</keyword>
<dbReference type="InterPro" id="IPR011976">
    <property type="entry name" value="Pept_M3B_oligopep-rel"/>
</dbReference>
<accession>A0A839V5A8</accession>
<sequence length="565" mass="64544">MTKTLHFETIRDRLDGETPQTDALAAAYVEFDHRLDTLGAAGVRDVLADWDVLRRRLESWSAMVHLRFVQDTTDAQAKARREYADRLAPVITGHDVALKRRLLERHEDQLDPHVAALWRTDITTFNPAIAADLEEESRLVARHTEILASARLHIGGREVNLAGLAPFAENLDRELRHEAERQRWDFFASHGDELDSIYDRLVRLRHEMARKLGFADYTELGYRRMRRVDYAPGDVARFREQVRQHVVPLVSALMEQRRSENGWPSLHAWDESLIDPRGNPTPDGDHDTLVERARTMFDRLDPGMGAFYATMVDGGFLDLRNRPGKAGGGFCTGFPTDGVPFIFANFNGTHHDINVFTHEMGHAFQNWESRFLPGIDVLWPTMEAAEINSMGLEFLTYPQIGLLVGEDNAARFRRMHLIGSLTFLPYGVCVDHFQHEVYANPTMSPAERHALWHRLERTYMPWRDWGDLGYPAMGGRWQAQHHIYGHPFYYIDYALALCCAMQYWLWDRRDHAAAMASYVGLAALGGSRPFTELVRHAQLASPFGERALVEVVDEAARTLELAPHA</sequence>
<evidence type="ECO:0000313" key="8">
    <source>
        <dbReference type="EMBL" id="MBB3174719.1"/>
    </source>
</evidence>
<evidence type="ECO:0000259" key="7">
    <source>
        <dbReference type="Pfam" id="PF01432"/>
    </source>
</evidence>
<evidence type="ECO:0000256" key="6">
    <source>
        <dbReference type="RuleBase" id="RU003435"/>
    </source>
</evidence>
<dbReference type="SUPFAM" id="SSF55486">
    <property type="entry name" value="Metalloproteases ('zincins'), catalytic domain"/>
    <property type="match status" value="1"/>
</dbReference>
<evidence type="ECO:0000256" key="1">
    <source>
        <dbReference type="ARBA" id="ARBA00022670"/>
    </source>
</evidence>
<dbReference type="PANTHER" id="PTHR11804:SF28">
    <property type="entry name" value="OLIGOENDOPEPTIDASE F"/>
    <property type="match status" value="1"/>
</dbReference>
<keyword evidence="5 6" id="KW-0482">Metalloprotease</keyword>
<evidence type="ECO:0000256" key="2">
    <source>
        <dbReference type="ARBA" id="ARBA00022723"/>
    </source>
</evidence>
<evidence type="ECO:0000313" key="9">
    <source>
        <dbReference type="EMBL" id="NVN30350.1"/>
    </source>
</evidence>
<dbReference type="Pfam" id="PF01432">
    <property type="entry name" value="Peptidase_M3"/>
    <property type="match status" value="2"/>
</dbReference>